<evidence type="ECO:0000259" key="2">
    <source>
        <dbReference type="Pfam" id="PF20163"/>
    </source>
</evidence>
<gene>
    <name evidence="3" type="ORF">K504DRAFT_467650</name>
</gene>
<feature type="transmembrane region" description="Helical" evidence="1">
    <location>
        <begin position="600"/>
        <end position="623"/>
    </location>
</feature>
<feature type="domain" description="DUF6536" evidence="2">
    <location>
        <begin position="51"/>
        <end position="202"/>
    </location>
</feature>
<dbReference type="Pfam" id="PF20163">
    <property type="entry name" value="DUF6536"/>
    <property type="match status" value="1"/>
</dbReference>
<dbReference type="PANTHER" id="PTHR35395">
    <property type="entry name" value="DUF6536 DOMAIN-CONTAINING PROTEIN"/>
    <property type="match status" value="1"/>
</dbReference>
<dbReference type="InterPro" id="IPR046623">
    <property type="entry name" value="DUF6536"/>
</dbReference>
<keyword evidence="1" id="KW-0472">Membrane</keyword>
<dbReference type="EMBL" id="MU005770">
    <property type="protein sequence ID" value="KAF2709698.1"/>
    <property type="molecule type" value="Genomic_DNA"/>
</dbReference>
<protein>
    <recommendedName>
        <fullName evidence="2">DUF6536 domain-containing protein</fullName>
    </recommendedName>
</protein>
<keyword evidence="4" id="KW-1185">Reference proteome</keyword>
<feature type="transmembrane region" description="Helical" evidence="1">
    <location>
        <begin position="418"/>
        <end position="439"/>
    </location>
</feature>
<name>A0A6G1KA62_9PLEO</name>
<feature type="transmembrane region" description="Helical" evidence="1">
    <location>
        <begin position="103"/>
        <end position="123"/>
    </location>
</feature>
<dbReference type="AlphaFoldDB" id="A0A6G1KA62"/>
<keyword evidence="1" id="KW-1133">Transmembrane helix</keyword>
<keyword evidence="1" id="KW-0812">Transmembrane</keyword>
<sequence>MNPSVYSDPIELQNLESEPLSKRYSIHEDTKYDSDKHTLQHVHKRSRFSGWRGGVLLAILIVLVVLLLNVVLAIVAVTSWHPVDRIATAFTGDCSKAATTTTALHLLINILSSLLLGASNFCMQRLVSPTRKEVDACHSKKIWLDIGMPSVRNLFSINKGRTAVWFLLALSSAPLHFLYNSVVFETIAANNVDFLIVAPEFFTSKDGWTLPRGKDPALDSSTDNFVSQLQNLVLDGKYLDGKLFENISNSECTSRYTASFVVTGGAGFGVPIQEFRDQHGLNSSNSLLRADSGSGGLPIHSYVDGPEYSYCLSQIVDKRCQVQFSVTILVTVIIINVIKAVLLSIVLFQLNGQDTPLVTVGDAINSFLERPDPSTEDCCLMSRRNVDSLFKHPELRMNQRYQPRNREPWFGAVSKRRWIFSILLYAATLAAAGSLLGLVNHKKADSSDGRNGFGKVNVNYLIDVQLPFAEGSIIPFVLLANLPQAVISFLYLTYNGLFTTMLANREWSRYAIKRAPLRVSVPGPGQRSTYFLQLPYTWSIPLIIASILLHWFVSQSIFLARIAVYKDGTMVSTFNDRLAQRYHNLQISGPLFSGVGYSDIGLFSAIVWGSALVGSCLIVASIFKYPKGMPLGGTNSAVISAACHMRYETAHTEGYVTEKPLKWGVTISGDEDTVGHCCFSSGDVEFPRVGHLYAGNSRDKVA</sequence>
<accession>A0A6G1KA62</accession>
<evidence type="ECO:0000313" key="3">
    <source>
        <dbReference type="EMBL" id="KAF2709698.1"/>
    </source>
</evidence>
<feature type="transmembrane region" description="Helical" evidence="1">
    <location>
        <begin position="324"/>
        <end position="348"/>
    </location>
</feature>
<evidence type="ECO:0000313" key="4">
    <source>
        <dbReference type="Proteomes" id="UP000799428"/>
    </source>
</evidence>
<evidence type="ECO:0000256" key="1">
    <source>
        <dbReference type="SAM" id="Phobius"/>
    </source>
</evidence>
<dbReference type="PANTHER" id="PTHR35395:SF1">
    <property type="entry name" value="DUF6536 DOMAIN-CONTAINING PROTEIN"/>
    <property type="match status" value="1"/>
</dbReference>
<feature type="transmembrane region" description="Helical" evidence="1">
    <location>
        <begin position="54"/>
        <end position="83"/>
    </location>
</feature>
<proteinExistence type="predicted"/>
<reference evidence="3" key="1">
    <citation type="journal article" date="2020" name="Stud. Mycol.">
        <title>101 Dothideomycetes genomes: a test case for predicting lifestyles and emergence of pathogens.</title>
        <authorList>
            <person name="Haridas S."/>
            <person name="Albert R."/>
            <person name="Binder M."/>
            <person name="Bloem J."/>
            <person name="Labutti K."/>
            <person name="Salamov A."/>
            <person name="Andreopoulos B."/>
            <person name="Baker S."/>
            <person name="Barry K."/>
            <person name="Bills G."/>
            <person name="Bluhm B."/>
            <person name="Cannon C."/>
            <person name="Castanera R."/>
            <person name="Culley D."/>
            <person name="Daum C."/>
            <person name="Ezra D."/>
            <person name="Gonzalez J."/>
            <person name="Henrissat B."/>
            <person name="Kuo A."/>
            <person name="Liang C."/>
            <person name="Lipzen A."/>
            <person name="Lutzoni F."/>
            <person name="Magnuson J."/>
            <person name="Mondo S."/>
            <person name="Nolan M."/>
            <person name="Ohm R."/>
            <person name="Pangilinan J."/>
            <person name="Park H.-J."/>
            <person name="Ramirez L."/>
            <person name="Alfaro M."/>
            <person name="Sun H."/>
            <person name="Tritt A."/>
            <person name="Yoshinaga Y."/>
            <person name="Zwiers L.-H."/>
            <person name="Turgeon B."/>
            <person name="Goodwin S."/>
            <person name="Spatafora J."/>
            <person name="Crous P."/>
            <person name="Grigoriev I."/>
        </authorList>
    </citation>
    <scope>NUCLEOTIDE SEQUENCE</scope>
    <source>
        <strain evidence="3">CBS 279.74</strain>
    </source>
</reference>
<feature type="transmembrane region" description="Helical" evidence="1">
    <location>
        <begin position="536"/>
        <end position="553"/>
    </location>
</feature>
<organism evidence="3 4">
    <name type="scientific">Pleomassaria siparia CBS 279.74</name>
    <dbReference type="NCBI Taxonomy" id="1314801"/>
    <lineage>
        <taxon>Eukaryota</taxon>
        <taxon>Fungi</taxon>
        <taxon>Dikarya</taxon>
        <taxon>Ascomycota</taxon>
        <taxon>Pezizomycotina</taxon>
        <taxon>Dothideomycetes</taxon>
        <taxon>Pleosporomycetidae</taxon>
        <taxon>Pleosporales</taxon>
        <taxon>Pleomassariaceae</taxon>
        <taxon>Pleomassaria</taxon>
    </lineage>
</organism>
<dbReference type="Proteomes" id="UP000799428">
    <property type="component" value="Unassembled WGS sequence"/>
</dbReference>
<dbReference type="OrthoDB" id="5429634at2759"/>